<dbReference type="AlphaFoldDB" id="A0A9W6IMS9"/>
<reference evidence="2" key="1">
    <citation type="journal article" date="2014" name="Int. J. Syst. Evol. Microbiol.">
        <title>Complete genome sequence of Corynebacterium casei LMG S-19264T (=DSM 44701T), isolated from a smear-ripened cheese.</title>
        <authorList>
            <consortium name="US DOE Joint Genome Institute (JGI-PGF)"/>
            <person name="Walter F."/>
            <person name="Albersmeier A."/>
            <person name="Kalinowski J."/>
            <person name="Ruckert C."/>
        </authorList>
    </citation>
    <scope>NUCLEOTIDE SEQUENCE</scope>
    <source>
        <strain evidence="2">VKM B-1513</strain>
    </source>
</reference>
<dbReference type="RefSeq" id="WP_271187518.1">
    <property type="nucleotide sequence ID" value="NZ_BSFE01000008.1"/>
</dbReference>
<gene>
    <name evidence="2" type="ORF">GCM10017621_26690</name>
</gene>
<comment type="caution">
    <text evidence="2">The sequence shown here is derived from an EMBL/GenBank/DDBJ whole genome shotgun (WGS) entry which is preliminary data.</text>
</comment>
<dbReference type="EMBL" id="BSFE01000008">
    <property type="protein sequence ID" value="GLK53161.1"/>
    <property type="molecule type" value="Genomic_DNA"/>
</dbReference>
<organism evidence="2 3">
    <name type="scientific">Maricaulis virginensis</name>
    <dbReference type="NCBI Taxonomy" id="144022"/>
    <lineage>
        <taxon>Bacteria</taxon>
        <taxon>Pseudomonadati</taxon>
        <taxon>Pseudomonadota</taxon>
        <taxon>Alphaproteobacteria</taxon>
        <taxon>Maricaulales</taxon>
        <taxon>Maricaulaceae</taxon>
        <taxon>Maricaulis</taxon>
    </lineage>
</organism>
<keyword evidence="3" id="KW-1185">Reference proteome</keyword>
<dbReference type="Proteomes" id="UP001143486">
    <property type="component" value="Unassembled WGS sequence"/>
</dbReference>
<evidence type="ECO:0000256" key="1">
    <source>
        <dbReference type="SAM" id="SignalP"/>
    </source>
</evidence>
<sequence length="143" mass="15019">MKKTSMMIAASLAGALALAGQVTAQRAPVQGEAFVLEMLGQRGWEVSCRLTQGDGDAIETREGGRGLHDNGRFAIGDVTGGLCSYSVPERGELRLTMDVEHTAFNCPFTVTEAGFCRAYLQPGDSGSFQITRRSAGASAVTGS</sequence>
<protein>
    <submittedName>
        <fullName evidence="2">Uncharacterized protein</fullName>
    </submittedName>
</protein>
<evidence type="ECO:0000313" key="3">
    <source>
        <dbReference type="Proteomes" id="UP001143486"/>
    </source>
</evidence>
<keyword evidence="1" id="KW-0732">Signal</keyword>
<feature type="chain" id="PRO_5040736563" evidence="1">
    <location>
        <begin position="25"/>
        <end position="143"/>
    </location>
</feature>
<name>A0A9W6IMS9_9PROT</name>
<proteinExistence type="predicted"/>
<accession>A0A9W6IMS9</accession>
<feature type="signal peptide" evidence="1">
    <location>
        <begin position="1"/>
        <end position="24"/>
    </location>
</feature>
<reference evidence="2" key="2">
    <citation type="submission" date="2023-01" db="EMBL/GenBank/DDBJ databases">
        <authorList>
            <person name="Sun Q."/>
            <person name="Evtushenko L."/>
        </authorList>
    </citation>
    <scope>NUCLEOTIDE SEQUENCE</scope>
    <source>
        <strain evidence="2">VKM B-1513</strain>
    </source>
</reference>
<evidence type="ECO:0000313" key="2">
    <source>
        <dbReference type="EMBL" id="GLK53161.1"/>
    </source>
</evidence>